<gene>
    <name evidence="2" type="ORF">BOKJ2_LOCUS1554</name>
</gene>
<feature type="compositionally biased region" description="Basic and acidic residues" evidence="1">
    <location>
        <begin position="322"/>
        <end position="333"/>
    </location>
</feature>
<evidence type="ECO:0000313" key="3">
    <source>
        <dbReference type="Proteomes" id="UP000614601"/>
    </source>
</evidence>
<dbReference type="Proteomes" id="UP000783686">
    <property type="component" value="Unassembled WGS sequence"/>
</dbReference>
<proteinExistence type="predicted"/>
<reference evidence="2" key="1">
    <citation type="submission" date="2020-09" db="EMBL/GenBank/DDBJ databases">
        <authorList>
            <person name="Kikuchi T."/>
        </authorList>
    </citation>
    <scope>NUCLEOTIDE SEQUENCE</scope>
    <source>
        <strain evidence="2">SH1</strain>
    </source>
</reference>
<dbReference type="EMBL" id="CAJFCW020000001">
    <property type="protein sequence ID" value="CAG9083452.1"/>
    <property type="molecule type" value="Genomic_DNA"/>
</dbReference>
<dbReference type="OrthoDB" id="5834495at2759"/>
<protein>
    <submittedName>
        <fullName evidence="2">Uncharacterized protein</fullName>
    </submittedName>
</protein>
<dbReference type="AlphaFoldDB" id="A0A811JUF6"/>
<feature type="region of interest" description="Disordered" evidence="1">
    <location>
        <begin position="289"/>
        <end position="333"/>
    </location>
</feature>
<keyword evidence="3" id="KW-1185">Reference proteome</keyword>
<accession>A0A811JUF6</accession>
<sequence>MDSKKRRISILKPTFDSPDETANLLTDIPAAKRRVSFSSTKIVQQFHKENLQFIHDPTNEYLYLSTSTEMSEERARMSFSNKENTRDYSEAELNASQGLSMLRMGNELNGSKLNADDTAGVFNQISGDRPLSTNVTANDASSENTECLFPNMQKTKDYTVNSIQETMMLFNKDNKPRQPQELTLYGSGDQSDEITSTLQLFQHDSDQKLANISIPNPTNELTVDEEAEVARRRTMDLFSIQKDKTLERTHDVSVRSSSTWNVGNESTLHFSFHDADVVFDDITNGETSAVVQQQEKAEATDEAPNSSIPTPTPESPMEQEAEVDRTRTVENIEKDETLERTYVVNVRFPNTQIAVDESTVNFSFHDADVLLEGATNKEASAVIEQQKQPEATNEVIPQPPMATQTFIPASKAPLCMPSPFVPTTTMPTATLPTTTIPTITMPTSKLKEAIINHPGRAHINFAELEALTDMSPMVNIEEFGEPCCSLSVEPAFVEGEDSLKRKAMEITARVLSAYGGNEHEARNHIKREYQAKLDAMKPEVEKLEVLTAKLKAVTDKETRLRGVYNNLVDKCVQREKILDQELTTHRARGEQHRQRLIELIGQFESYSD</sequence>
<organism evidence="2 3">
    <name type="scientific">Bursaphelenchus okinawaensis</name>
    <dbReference type="NCBI Taxonomy" id="465554"/>
    <lineage>
        <taxon>Eukaryota</taxon>
        <taxon>Metazoa</taxon>
        <taxon>Ecdysozoa</taxon>
        <taxon>Nematoda</taxon>
        <taxon>Chromadorea</taxon>
        <taxon>Rhabditida</taxon>
        <taxon>Tylenchina</taxon>
        <taxon>Tylenchomorpha</taxon>
        <taxon>Aphelenchoidea</taxon>
        <taxon>Aphelenchoididae</taxon>
        <taxon>Bursaphelenchus</taxon>
    </lineage>
</organism>
<comment type="caution">
    <text evidence="2">The sequence shown here is derived from an EMBL/GenBank/DDBJ whole genome shotgun (WGS) entry which is preliminary data.</text>
</comment>
<evidence type="ECO:0000313" key="2">
    <source>
        <dbReference type="EMBL" id="CAD5206870.1"/>
    </source>
</evidence>
<evidence type="ECO:0000256" key="1">
    <source>
        <dbReference type="SAM" id="MobiDB-lite"/>
    </source>
</evidence>
<dbReference type="Proteomes" id="UP000614601">
    <property type="component" value="Unassembled WGS sequence"/>
</dbReference>
<dbReference type="EMBL" id="CAJFDH010000001">
    <property type="protein sequence ID" value="CAD5206870.1"/>
    <property type="molecule type" value="Genomic_DNA"/>
</dbReference>
<name>A0A811JUF6_9BILA</name>